<evidence type="ECO:0000313" key="3">
    <source>
        <dbReference type="Proteomes" id="UP000238823"/>
    </source>
</evidence>
<accession>A0A2S9YDW0</accession>
<organism evidence="2 3">
    <name type="scientific">Enhygromyxa salina</name>
    <dbReference type="NCBI Taxonomy" id="215803"/>
    <lineage>
        <taxon>Bacteria</taxon>
        <taxon>Pseudomonadati</taxon>
        <taxon>Myxococcota</taxon>
        <taxon>Polyangia</taxon>
        <taxon>Nannocystales</taxon>
        <taxon>Nannocystaceae</taxon>
        <taxon>Enhygromyxa</taxon>
    </lineage>
</organism>
<name>A0A2S9YDW0_9BACT</name>
<evidence type="ECO:0000256" key="1">
    <source>
        <dbReference type="SAM" id="MobiDB-lite"/>
    </source>
</evidence>
<sequence length="253" mass="25893">MTDSESSEGVATSEDASEGTSEPSAESSGFVPTDEGDLPPDCSVFEQDCGEGEKCVPWIDPDGSPWLGFTCVPVLGEQGVGEPCTLDFEDSSDDCDAASSCFSFSIFDGVGAGQCHAFCTGSGDDPMCPPSHTCLIGNGYPGPVLCIPQCDPLAQDCGEELGCYWFGSFFSCAASNGAGPAEPCAVFTDCGAGNVCVEGDRIPSCDRACCSIFCALSLGDVPCAELPGTSCQSYFQPGTAPPGYEDLGVCIAP</sequence>
<feature type="region of interest" description="Disordered" evidence="1">
    <location>
        <begin position="1"/>
        <end position="42"/>
    </location>
</feature>
<comment type="caution">
    <text evidence="2">The sequence shown here is derived from an EMBL/GenBank/DDBJ whole genome shotgun (WGS) entry which is preliminary data.</text>
</comment>
<dbReference type="AlphaFoldDB" id="A0A2S9YDW0"/>
<evidence type="ECO:0000313" key="2">
    <source>
        <dbReference type="EMBL" id="PRQ03196.1"/>
    </source>
</evidence>
<feature type="compositionally biased region" description="Polar residues" evidence="1">
    <location>
        <begin position="1"/>
        <end position="10"/>
    </location>
</feature>
<dbReference type="EMBL" id="PVNL01000109">
    <property type="protein sequence ID" value="PRQ03196.1"/>
    <property type="molecule type" value="Genomic_DNA"/>
</dbReference>
<feature type="compositionally biased region" description="Polar residues" evidence="1">
    <location>
        <begin position="18"/>
        <end position="27"/>
    </location>
</feature>
<gene>
    <name evidence="2" type="ORF">ENSA7_53360</name>
</gene>
<reference evidence="2 3" key="1">
    <citation type="submission" date="2018-03" db="EMBL/GenBank/DDBJ databases">
        <title>Draft Genome Sequences of the Obligatory Marine Myxobacteria Enhygromyxa salina SWB007.</title>
        <authorList>
            <person name="Poehlein A."/>
            <person name="Moghaddam J.A."/>
            <person name="Harms H."/>
            <person name="Alanjari M."/>
            <person name="Koenig G.M."/>
            <person name="Daniel R."/>
            <person name="Schaeberle T.F."/>
        </authorList>
    </citation>
    <scope>NUCLEOTIDE SEQUENCE [LARGE SCALE GENOMIC DNA]</scope>
    <source>
        <strain evidence="2 3">SWB007</strain>
    </source>
</reference>
<dbReference type="Proteomes" id="UP000238823">
    <property type="component" value="Unassembled WGS sequence"/>
</dbReference>
<protein>
    <submittedName>
        <fullName evidence="2">Uncharacterized protein</fullName>
    </submittedName>
</protein>
<proteinExistence type="predicted"/>